<keyword evidence="3" id="KW-1185">Reference proteome</keyword>
<name>A0A0R0LT54_9MICR</name>
<dbReference type="InterPro" id="IPR002059">
    <property type="entry name" value="CSP_DNA-bd"/>
</dbReference>
<dbReference type="Pfam" id="PF00313">
    <property type="entry name" value="CSD"/>
    <property type="match status" value="1"/>
</dbReference>
<dbReference type="PANTHER" id="PTHR11544">
    <property type="entry name" value="COLD SHOCK DOMAIN CONTAINING PROTEINS"/>
    <property type="match status" value="1"/>
</dbReference>
<accession>A0A0R0LT54</accession>
<evidence type="ECO:0000313" key="3">
    <source>
        <dbReference type="Proteomes" id="UP000051530"/>
    </source>
</evidence>
<dbReference type="PROSITE" id="PS51857">
    <property type="entry name" value="CSD_2"/>
    <property type="match status" value="1"/>
</dbReference>
<dbReference type="VEuPathDB" id="MicrosporidiaDB:M153_3924000954"/>
<comment type="caution">
    <text evidence="2">The sequence shown here is derived from an EMBL/GenBank/DDBJ whole genome shotgun (WGS) entry which is preliminary data.</text>
</comment>
<dbReference type="SUPFAM" id="SSF50249">
    <property type="entry name" value="Nucleic acid-binding proteins"/>
    <property type="match status" value="1"/>
</dbReference>
<dbReference type="EMBL" id="LGUB01000787">
    <property type="protein sequence ID" value="KRH92626.1"/>
    <property type="molecule type" value="Genomic_DNA"/>
</dbReference>
<dbReference type="OrthoDB" id="422005at2759"/>
<gene>
    <name evidence="2" type="ORF">M153_3924000954</name>
</gene>
<dbReference type="InterPro" id="IPR012340">
    <property type="entry name" value="NA-bd_OB-fold"/>
</dbReference>
<dbReference type="GO" id="GO:0003676">
    <property type="term" value="F:nucleic acid binding"/>
    <property type="evidence" value="ECO:0007669"/>
    <property type="project" value="InterPro"/>
</dbReference>
<dbReference type="AlphaFoldDB" id="A0A0R0LT54"/>
<sequence length="141" mass="16554">MVYKKRCKGTIKFFSYEKGYGFLIPSDCDINEDVFFHFSSISNKPGMIVYLLPKQVCEFDLVKGPRGYLAKNVTSVQEFDTSIENNSQNITLEGNMVEMSQSDDHGLRTNKQNDIFHHYYHSFRKIMDKMIEEEIKKMKEK</sequence>
<dbReference type="SMART" id="SM00357">
    <property type="entry name" value="CSP"/>
    <property type="match status" value="1"/>
</dbReference>
<dbReference type="Gene3D" id="2.40.50.140">
    <property type="entry name" value="Nucleic acid-binding proteins"/>
    <property type="match status" value="1"/>
</dbReference>
<feature type="domain" description="CSD" evidence="1">
    <location>
        <begin position="6"/>
        <end position="75"/>
    </location>
</feature>
<organism evidence="2 3">
    <name type="scientific">Pseudoloma neurophilia</name>
    <dbReference type="NCBI Taxonomy" id="146866"/>
    <lineage>
        <taxon>Eukaryota</taxon>
        <taxon>Fungi</taxon>
        <taxon>Fungi incertae sedis</taxon>
        <taxon>Microsporidia</taxon>
        <taxon>Pseudoloma</taxon>
    </lineage>
</organism>
<dbReference type="InterPro" id="IPR011129">
    <property type="entry name" value="CSD"/>
</dbReference>
<dbReference type="InterPro" id="IPR050181">
    <property type="entry name" value="Cold_shock_domain"/>
</dbReference>
<reference evidence="2 3" key="1">
    <citation type="submission" date="2015-07" db="EMBL/GenBank/DDBJ databases">
        <title>The genome of Pseudoloma neurophilia, a relevant intracellular parasite of the zebrafish.</title>
        <authorList>
            <person name="Ndikumana S."/>
            <person name="Pelin A."/>
            <person name="Sanders J."/>
            <person name="Corradi N."/>
        </authorList>
    </citation>
    <scope>NUCLEOTIDE SEQUENCE [LARGE SCALE GENOMIC DNA]</scope>
    <source>
        <strain evidence="2 3">MK1</strain>
    </source>
</reference>
<evidence type="ECO:0000313" key="2">
    <source>
        <dbReference type="EMBL" id="KRH92626.1"/>
    </source>
</evidence>
<proteinExistence type="predicted"/>
<evidence type="ECO:0000259" key="1">
    <source>
        <dbReference type="PROSITE" id="PS51857"/>
    </source>
</evidence>
<protein>
    <submittedName>
        <fullName evidence="2">Putative Nucleic acid-binding, OB-fold, Cold-shock protein</fullName>
    </submittedName>
</protein>
<dbReference type="Proteomes" id="UP000051530">
    <property type="component" value="Unassembled WGS sequence"/>
</dbReference>